<dbReference type="RefSeq" id="WP_420069278.1">
    <property type="nucleotide sequence ID" value="NZ_JBCHKQ010000002.1"/>
</dbReference>
<comment type="caution">
    <text evidence="2">The sequence shown here is derived from an EMBL/GenBank/DDBJ whole genome shotgun (WGS) entry which is preliminary data.</text>
</comment>
<dbReference type="Gene3D" id="2.60.120.10">
    <property type="entry name" value="Jelly Rolls"/>
    <property type="match status" value="1"/>
</dbReference>
<dbReference type="InterPro" id="IPR018490">
    <property type="entry name" value="cNMP-bd_dom_sf"/>
</dbReference>
<name>A0ABU9UAY5_9SPIR</name>
<protein>
    <submittedName>
        <fullName evidence="2">Crp/Fnr family transcriptional regulator</fullName>
    </submittedName>
</protein>
<dbReference type="PRINTS" id="PR00103">
    <property type="entry name" value="CAMPKINASE"/>
</dbReference>
<dbReference type="InterPro" id="IPR036390">
    <property type="entry name" value="WH_DNA-bd_sf"/>
</dbReference>
<dbReference type="PANTHER" id="PTHR24567">
    <property type="entry name" value="CRP FAMILY TRANSCRIPTIONAL REGULATORY PROTEIN"/>
    <property type="match status" value="1"/>
</dbReference>
<dbReference type="Pfam" id="PF00027">
    <property type="entry name" value="cNMP_binding"/>
    <property type="match status" value="1"/>
</dbReference>
<dbReference type="CDD" id="cd00038">
    <property type="entry name" value="CAP_ED"/>
    <property type="match status" value="1"/>
</dbReference>
<dbReference type="SMART" id="SM00100">
    <property type="entry name" value="cNMP"/>
    <property type="match status" value="1"/>
</dbReference>
<dbReference type="InterPro" id="IPR000595">
    <property type="entry name" value="cNMP-bd_dom"/>
</dbReference>
<sequence length="213" mass="24382">MTGESFERFAVKYQKGDIIFCEYEPGETFYLIQEGRVQITKIMEDIEKTVDILQPGEIFGEMAILENAPRSASAIALDNVKLLEFNKANFQVLLEGNPQIALKLLKTFVKRIYDQKRRLMSLTIEDEAAKVADVFVMLADTKTQEEEAGDSMVFETSIDDIANWVGMKPARCQAILNQFATQHRITLKQNSIIVHNINDFRRFVSSRRPVIKK</sequence>
<reference evidence="2 3" key="1">
    <citation type="submission" date="2024-03" db="EMBL/GenBank/DDBJ databases">
        <title>Ignisphaera cupida sp. nov., a hyperthermophilic hydrolytic archaeon from a hot spring of Kamchatka, and proposal of Ignisphaeraceae fam. nov.</title>
        <authorList>
            <person name="Podosokorskaya O.A."/>
            <person name="Elcheninov A.G."/>
            <person name="Maltseva A.I."/>
            <person name="Zayulina K.S."/>
            <person name="Novikov A."/>
            <person name="Merkel A.Y."/>
        </authorList>
    </citation>
    <scope>NUCLEOTIDE SEQUENCE [LARGE SCALE GENOMIC DNA]</scope>
    <source>
        <strain evidence="2 3">38H-sp</strain>
    </source>
</reference>
<evidence type="ECO:0000313" key="3">
    <source>
        <dbReference type="Proteomes" id="UP001466331"/>
    </source>
</evidence>
<dbReference type="EMBL" id="JBCHKQ010000002">
    <property type="protein sequence ID" value="MEM5947828.1"/>
    <property type="molecule type" value="Genomic_DNA"/>
</dbReference>
<dbReference type="PROSITE" id="PS00889">
    <property type="entry name" value="CNMP_BINDING_2"/>
    <property type="match status" value="1"/>
</dbReference>
<proteinExistence type="predicted"/>
<dbReference type="PANTHER" id="PTHR24567:SF74">
    <property type="entry name" value="HTH-TYPE TRANSCRIPTIONAL REGULATOR ARCR"/>
    <property type="match status" value="1"/>
</dbReference>
<dbReference type="PROSITE" id="PS50042">
    <property type="entry name" value="CNMP_BINDING_3"/>
    <property type="match status" value="1"/>
</dbReference>
<dbReference type="InterPro" id="IPR018488">
    <property type="entry name" value="cNMP-bd_CS"/>
</dbReference>
<dbReference type="Proteomes" id="UP001466331">
    <property type="component" value="Unassembled WGS sequence"/>
</dbReference>
<gene>
    <name evidence="2" type="ORF">WKV44_04650</name>
</gene>
<feature type="domain" description="Cyclic nucleotide-binding" evidence="1">
    <location>
        <begin position="13"/>
        <end position="111"/>
    </location>
</feature>
<organism evidence="2 3">
    <name type="scientific">Rarispira pelagica</name>
    <dbReference type="NCBI Taxonomy" id="3141764"/>
    <lineage>
        <taxon>Bacteria</taxon>
        <taxon>Pseudomonadati</taxon>
        <taxon>Spirochaetota</taxon>
        <taxon>Spirochaetia</taxon>
        <taxon>Winmispirales</taxon>
        <taxon>Winmispiraceae</taxon>
        <taxon>Rarispira</taxon>
    </lineage>
</organism>
<evidence type="ECO:0000259" key="1">
    <source>
        <dbReference type="PROSITE" id="PS50042"/>
    </source>
</evidence>
<keyword evidence="3" id="KW-1185">Reference proteome</keyword>
<dbReference type="InterPro" id="IPR014710">
    <property type="entry name" value="RmlC-like_jellyroll"/>
</dbReference>
<dbReference type="SUPFAM" id="SSF51206">
    <property type="entry name" value="cAMP-binding domain-like"/>
    <property type="match status" value="1"/>
</dbReference>
<dbReference type="SUPFAM" id="SSF46785">
    <property type="entry name" value="Winged helix' DNA-binding domain"/>
    <property type="match status" value="1"/>
</dbReference>
<accession>A0ABU9UAY5</accession>
<dbReference type="InterPro" id="IPR050397">
    <property type="entry name" value="Env_Response_Regulators"/>
</dbReference>
<evidence type="ECO:0000313" key="2">
    <source>
        <dbReference type="EMBL" id="MEM5947828.1"/>
    </source>
</evidence>